<dbReference type="AlphaFoldDB" id="A0AAE1K7H9"/>
<name>A0AAE1K7H9_PETCI</name>
<reference evidence="2" key="1">
    <citation type="submission" date="2023-10" db="EMBL/GenBank/DDBJ databases">
        <title>Genome assemblies of two species of porcelain crab, Petrolisthes cinctipes and Petrolisthes manimaculis (Anomura: Porcellanidae).</title>
        <authorList>
            <person name="Angst P."/>
        </authorList>
    </citation>
    <scope>NUCLEOTIDE SEQUENCE</scope>
    <source>
        <strain evidence="2">PB745_01</strain>
        <tissue evidence="2">Gill</tissue>
    </source>
</reference>
<dbReference type="Proteomes" id="UP001286313">
    <property type="component" value="Unassembled WGS sequence"/>
</dbReference>
<evidence type="ECO:0000313" key="3">
    <source>
        <dbReference type="Proteomes" id="UP001286313"/>
    </source>
</evidence>
<keyword evidence="1" id="KW-1133">Transmembrane helix</keyword>
<keyword evidence="1" id="KW-0472">Membrane</keyword>
<evidence type="ECO:0000313" key="2">
    <source>
        <dbReference type="EMBL" id="KAK3867666.1"/>
    </source>
</evidence>
<accession>A0AAE1K7H9</accession>
<comment type="caution">
    <text evidence="2">The sequence shown here is derived from an EMBL/GenBank/DDBJ whole genome shotgun (WGS) entry which is preliminary data.</text>
</comment>
<gene>
    <name evidence="2" type="ORF">Pcinc_026895</name>
</gene>
<keyword evidence="1" id="KW-0812">Transmembrane</keyword>
<feature type="transmembrane region" description="Helical" evidence="1">
    <location>
        <begin position="44"/>
        <end position="64"/>
    </location>
</feature>
<dbReference type="EMBL" id="JAWQEG010003157">
    <property type="protein sequence ID" value="KAK3867666.1"/>
    <property type="molecule type" value="Genomic_DNA"/>
</dbReference>
<protein>
    <submittedName>
        <fullName evidence="2">Uncharacterized protein</fullName>
    </submittedName>
</protein>
<evidence type="ECO:0000256" key="1">
    <source>
        <dbReference type="SAM" id="Phobius"/>
    </source>
</evidence>
<proteinExistence type="predicted"/>
<sequence>MGTCPGQVPTLPLPPPPPPLPPLLSPPLLLCFILYCPYPLLPPLFIFSSISAFFIIYIPTFSLFHPFDTFHSNTTSSFTTTNLFLHPYTSTTSTTICPPLPPLPSAPPLPPLPSTPPLPPLPSAPPLHPSTVLRLYHLLYSTP</sequence>
<organism evidence="2 3">
    <name type="scientific">Petrolisthes cinctipes</name>
    <name type="common">Flat porcelain crab</name>
    <dbReference type="NCBI Taxonomy" id="88211"/>
    <lineage>
        <taxon>Eukaryota</taxon>
        <taxon>Metazoa</taxon>
        <taxon>Ecdysozoa</taxon>
        <taxon>Arthropoda</taxon>
        <taxon>Crustacea</taxon>
        <taxon>Multicrustacea</taxon>
        <taxon>Malacostraca</taxon>
        <taxon>Eumalacostraca</taxon>
        <taxon>Eucarida</taxon>
        <taxon>Decapoda</taxon>
        <taxon>Pleocyemata</taxon>
        <taxon>Anomura</taxon>
        <taxon>Galatheoidea</taxon>
        <taxon>Porcellanidae</taxon>
        <taxon>Petrolisthes</taxon>
    </lineage>
</organism>
<keyword evidence="3" id="KW-1185">Reference proteome</keyword>